<evidence type="ECO:0000313" key="1">
    <source>
        <dbReference type="EMBL" id="KLK89650.1"/>
    </source>
</evidence>
<name>A0A0H1R361_9HYPH</name>
<dbReference type="PATRIC" id="fig|1225564.3.peg.781"/>
<dbReference type="Proteomes" id="UP000035489">
    <property type="component" value="Unassembled WGS sequence"/>
</dbReference>
<comment type="caution">
    <text evidence="1">The sequence shown here is derived from an EMBL/GenBank/DDBJ whole genome shotgun (WGS) entry which is preliminary data.</text>
</comment>
<gene>
    <name evidence="1" type="ORF">AA309_30130</name>
</gene>
<dbReference type="EMBL" id="LCYG01000129">
    <property type="protein sequence ID" value="KLK89650.1"/>
    <property type="molecule type" value="Genomic_DNA"/>
</dbReference>
<accession>A0A0H1R361</accession>
<dbReference type="AlphaFoldDB" id="A0A0H1R361"/>
<sequence length="207" mass="22908">MITRFRNCHLVAGKLPWLRHPRRPEEFGGNILPHAKRFLTLDFNDPNSGGTRSLGLYLMAHPATYSLGTRVYGATILDQNAVTHSARFITDGRNCLIVFANTAALAIPFRMKPWSRRIAVTGTLPDAVTSSNSHDATSTCVRQLCDAARSIIHADHPKTRSDINKVRRRIAKLLHPDLGRAMEGACRARAMAMMNAELDELVARLAA</sequence>
<organism evidence="1 2">
    <name type="scientific">Microvirga vignae</name>
    <dbReference type="NCBI Taxonomy" id="1225564"/>
    <lineage>
        <taxon>Bacteria</taxon>
        <taxon>Pseudomonadati</taxon>
        <taxon>Pseudomonadota</taxon>
        <taxon>Alphaproteobacteria</taxon>
        <taxon>Hyphomicrobiales</taxon>
        <taxon>Methylobacteriaceae</taxon>
        <taxon>Microvirga</taxon>
    </lineage>
</organism>
<reference evidence="1 2" key="1">
    <citation type="submission" date="2015-05" db="EMBL/GenBank/DDBJ databases">
        <title>Draft genome sequence of Microvirga vignae strain BR3299, a novel nitrogen fixing bacteria isolated from Brazil semi-aired region.</title>
        <authorList>
            <person name="Zilli J.E."/>
            <person name="Passos S.R."/>
            <person name="Leite J."/>
            <person name="Baldani J.I."/>
            <person name="Xavier G.R."/>
            <person name="Rumjaneck N.G."/>
            <person name="Simoes-Araujo J.L."/>
        </authorList>
    </citation>
    <scope>NUCLEOTIDE SEQUENCE [LARGE SCALE GENOMIC DNA]</scope>
    <source>
        <strain evidence="1 2">BR3299</strain>
    </source>
</reference>
<proteinExistence type="predicted"/>
<evidence type="ECO:0000313" key="2">
    <source>
        <dbReference type="Proteomes" id="UP000035489"/>
    </source>
</evidence>
<keyword evidence="2" id="KW-1185">Reference proteome</keyword>
<protein>
    <submittedName>
        <fullName evidence="1">Uncharacterized protein</fullName>
    </submittedName>
</protein>